<dbReference type="InterPro" id="IPR016024">
    <property type="entry name" value="ARM-type_fold"/>
</dbReference>
<dbReference type="KEGG" id="lpil:LIP_3009"/>
<dbReference type="Gene3D" id="1.25.10.10">
    <property type="entry name" value="Leucine-rich Repeat Variant"/>
    <property type="match status" value="2"/>
</dbReference>
<name>A0A0K2SNX4_LIMPI</name>
<dbReference type="STRING" id="1555112.LIP_3009"/>
<sequence>MTAPAVLAHHLGRLRSPAWRPRAQAARMLAADADLPEVAQALAAVARGDSNLAVRIQALRAVARSGRPEARGLLEEVLAGGPEPLQEHALSGLAEWGVASGREEEAARRLLDATQCGDDPDALRRRGIALYALGELDVAGVGEALDRFFEADDWPTAGGAWSSAAYRKQRRRLPDILRWVESAPDEWVHDQALKTARLLADVQGSYYQLSFSVEPEWVQGLDGAFPDGARNQARPALERVARAWRAGDYPEALGTMGWLASLLLVELGRAHGLPGWEGGAGDGDPARWLREVDELSWARLSLILYLAERPRFFDGRIRRWAEEELRTAAACFLETFPRVVRLDRAWSGRDPAEGATEEGRKVWQLDADQERAPYALLVRLKRLGKEALPALRAFLEDSLVLHGHAWALEVLGEVGEAQDLDRLLALTTYPPLAEAAQAATARFGPAALVRVSPWLRRADEGARIAAAGVVSRIPLPESWLALGELLPGSEGPLFQAAVRGLVRLGGPASLEALAAAGRSLDGERALLARQAAVYLAGWEEDHGEILREWRDVPLLGPLPDPAVVGVHEFDVYTGPDHEDPPDPDDRLPDPLPVLEPEGS</sequence>
<feature type="region of interest" description="Disordered" evidence="1">
    <location>
        <begin position="571"/>
        <end position="599"/>
    </location>
</feature>
<evidence type="ECO:0000313" key="3">
    <source>
        <dbReference type="Proteomes" id="UP000065807"/>
    </source>
</evidence>
<dbReference type="SUPFAM" id="SSF48371">
    <property type="entry name" value="ARM repeat"/>
    <property type="match status" value="1"/>
</dbReference>
<dbReference type="InterPro" id="IPR011989">
    <property type="entry name" value="ARM-like"/>
</dbReference>
<dbReference type="Pfam" id="PF13646">
    <property type="entry name" value="HEAT_2"/>
    <property type="match status" value="1"/>
</dbReference>
<reference evidence="3" key="1">
    <citation type="submission" date="2015-07" db="EMBL/GenBank/DDBJ databases">
        <title>Complete genome sequence and phylogenetic analysis of Limnochorda pilosa.</title>
        <authorList>
            <person name="Watanabe M."/>
            <person name="Kojima H."/>
            <person name="Fukui M."/>
        </authorList>
    </citation>
    <scope>NUCLEOTIDE SEQUENCE [LARGE SCALE GENOMIC DNA]</scope>
    <source>
        <strain evidence="3">HC45</strain>
    </source>
</reference>
<keyword evidence="3" id="KW-1185">Reference proteome</keyword>
<dbReference type="Proteomes" id="UP000065807">
    <property type="component" value="Chromosome"/>
</dbReference>
<evidence type="ECO:0000313" key="2">
    <source>
        <dbReference type="EMBL" id="BAS28838.1"/>
    </source>
</evidence>
<gene>
    <name evidence="2" type="ORF">LIP_3009</name>
</gene>
<dbReference type="AlphaFoldDB" id="A0A0K2SNX4"/>
<protein>
    <submittedName>
        <fullName evidence="2">Uncharacterized protein</fullName>
    </submittedName>
</protein>
<evidence type="ECO:0000256" key="1">
    <source>
        <dbReference type="SAM" id="MobiDB-lite"/>
    </source>
</evidence>
<organism evidence="2 3">
    <name type="scientific">Limnochorda pilosa</name>
    <dbReference type="NCBI Taxonomy" id="1555112"/>
    <lineage>
        <taxon>Bacteria</taxon>
        <taxon>Bacillati</taxon>
        <taxon>Bacillota</taxon>
        <taxon>Limnochordia</taxon>
        <taxon>Limnochordales</taxon>
        <taxon>Limnochordaceae</taxon>
        <taxon>Limnochorda</taxon>
    </lineage>
</organism>
<dbReference type="OrthoDB" id="2370959at2"/>
<dbReference type="RefSeq" id="WP_068139783.1">
    <property type="nucleotide sequence ID" value="NZ_AP014924.1"/>
</dbReference>
<dbReference type="EMBL" id="AP014924">
    <property type="protein sequence ID" value="BAS28838.1"/>
    <property type="molecule type" value="Genomic_DNA"/>
</dbReference>
<proteinExistence type="predicted"/>
<reference evidence="3" key="2">
    <citation type="journal article" date="2016" name="Int. J. Syst. Evol. Microbiol.">
        <title>Complete genome sequence and cell structure of Limnochorda pilosa, a Gram-negative spore-former within the phylum Firmicutes.</title>
        <authorList>
            <person name="Watanabe M."/>
            <person name="Kojima H."/>
            <person name="Fukui M."/>
        </authorList>
    </citation>
    <scope>NUCLEOTIDE SEQUENCE [LARGE SCALE GENOMIC DNA]</scope>
    <source>
        <strain evidence="3">HC45</strain>
    </source>
</reference>
<accession>A0A0K2SNX4</accession>
<feature type="compositionally biased region" description="Basic and acidic residues" evidence="1">
    <location>
        <begin position="571"/>
        <end position="588"/>
    </location>
</feature>